<reference evidence="7" key="1">
    <citation type="submission" date="2018-09" db="EMBL/GenBank/DDBJ databases">
        <authorList>
            <person name="Zhu H."/>
        </authorList>
    </citation>
    <scope>NUCLEOTIDE SEQUENCE [LARGE SCALE GENOMIC DNA]</scope>
    <source>
        <strain evidence="7">K2R23-3</strain>
    </source>
</reference>
<dbReference type="SUPFAM" id="SSF56281">
    <property type="entry name" value="Metallo-hydrolase/oxidoreductase"/>
    <property type="match status" value="1"/>
</dbReference>
<dbReference type="Gene3D" id="3.60.15.10">
    <property type="entry name" value="Ribonuclease Z/Hydroxyacylglutathione hydrolase-like"/>
    <property type="match status" value="1"/>
</dbReference>
<dbReference type="InterPro" id="IPR001279">
    <property type="entry name" value="Metallo-B-lactamas"/>
</dbReference>
<dbReference type="AlphaFoldDB" id="A0A385YV49"/>
<evidence type="ECO:0000313" key="6">
    <source>
        <dbReference type="EMBL" id="AYC29568.1"/>
    </source>
</evidence>
<dbReference type="KEGG" id="paek:D3873_06605"/>
<dbReference type="OrthoDB" id="9802248at2"/>
<protein>
    <submittedName>
        <fullName evidence="6">MBL fold metallo-hydrolase</fullName>
    </submittedName>
</protein>
<dbReference type="InterPro" id="IPR036866">
    <property type="entry name" value="RibonucZ/Hydroxyglut_hydro"/>
</dbReference>
<accession>A0A385YV49</accession>
<dbReference type="SMART" id="SM00849">
    <property type="entry name" value="Lactamase_B"/>
    <property type="match status" value="1"/>
</dbReference>
<comment type="cofactor">
    <cofactor evidence="1">
        <name>Zn(2+)</name>
        <dbReference type="ChEBI" id="CHEBI:29105"/>
    </cofactor>
</comment>
<dbReference type="Pfam" id="PF00753">
    <property type="entry name" value="Lactamase_B"/>
    <property type="match status" value="1"/>
</dbReference>
<dbReference type="Proteomes" id="UP000265725">
    <property type="component" value="Chromosome"/>
</dbReference>
<proteinExistence type="predicted"/>
<organism evidence="6 7">
    <name type="scientific">Paenisporosarcina cavernae</name>
    <dbReference type="NCBI Taxonomy" id="2320858"/>
    <lineage>
        <taxon>Bacteria</taxon>
        <taxon>Bacillati</taxon>
        <taxon>Bacillota</taxon>
        <taxon>Bacilli</taxon>
        <taxon>Bacillales</taxon>
        <taxon>Caryophanaceae</taxon>
        <taxon>Paenisporosarcina</taxon>
    </lineage>
</organism>
<dbReference type="PANTHER" id="PTHR46233:SF3">
    <property type="entry name" value="HYDROXYACYLGLUTATHIONE HYDROLASE GLOC"/>
    <property type="match status" value="1"/>
</dbReference>
<dbReference type="CDD" id="cd06262">
    <property type="entry name" value="metallo-hydrolase-like_MBL-fold"/>
    <property type="match status" value="1"/>
</dbReference>
<dbReference type="EMBL" id="CP032418">
    <property type="protein sequence ID" value="AYC29568.1"/>
    <property type="molecule type" value="Genomic_DNA"/>
</dbReference>
<keyword evidence="3 6" id="KW-0378">Hydrolase</keyword>
<evidence type="ECO:0000256" key="2">
    <source>
        <dbReference type="ARBA" id="ARBA00022723"/>
    </source>
</evidence>
<dbReference type="RefSeq" id="WP_119883308.1">
    <property type="nucleotide sequence ID" value="NZ_CP032418.1"/>
</dbReference>
<evidence type="ECO:0000256" key="3">
    <source>
        <dbReference type="ARBA" id="ARBA00022801"/>
    </source>
</evidence>
<sequence length="213" mass="23573">MYSIRTYPLGWIQTNCYIVSNASKKCVVIDPGGNGEKLVKELTRLQLTPVAILLTHAHFDHVGAVEFVRTKWGIPLYLHKKEKDWLEDPMKNGSGHYAELPNITTNPADHLITEEGTLSFDDIHFQLLFTPGHSPGSITYVLVGENIAFVGDTLFKGSIGRTDLLGGNTQQLLDSIHQKLLPLEEDTICYSGHGEPTTIGAEIETNPFLNGFN</sequence>
<name>A0A385YV49_9BACL</name>
<evidence type="ECO:0000259" key="5">
    <source>
        <dbReference type="SMART" id="SM00849"/>
    </source>
</evidence>
<evidence type="ECO:0000313" key="7">
    <source>
        <dbReference type="Proteomes" id="UP000265725"/>
    </source>
</evidence>
<dbReference type="GO" id="GO:0016787">
    <property type="term" value="F:hydrolase activity"/>
    <property type="evidence" value="ECO:0007669"/>
    <property type="project" value="UniProtKB-KW"/>
</dbReference>
<evidence type="ECO:0000256" key="4">
    <source>
        <dbReference type="ARBA" id="ARBA00022833"/>
    </source>
</evidence>
<dbReference type="GO" id="GO:0046872">
    <property type="term" value="F:metal ion binding"/>
    <property type="evidence" value="ECO:0007669"/>
    <property type="project" value="UniProtKB-KW"/>
</dbReference>
<gene>
    <name evidence="6" type="ORF">D3873_06605</name>
</gene>
<evidence type="ECO:0000256" key="1">
    <source>
        <dbReference type="ARBA" id="ARBA00001947"/>
    </source>
</evidence>
<dbReference type="InterPro" id="IPR051453">
    <property type="entry name" value="MBL_Glyoxalase_II"/>
</dbReference>
<keyword evidence="2" id="KW-0479">Metal-binding</keyword>
<keyword evidence="4" id="KW-0862">Zinc</keyword>
<feature type="domain" description="Metallo-beta-lactamase" evidence="5">
    <location>
        <begin position="13"/>
        <end position="193"/>
    </location>
</feature>
<dbReference type="PANTHER" id="PTHR46233">
    <property type="entry name" value="HYDROXYACYLGLUTATHIONE HYDROLASE GLOC"/>
    <property type="match status" value="1"/>
</dbReference>
<keyword evidence="7" id="KW-1185">Reference proteome</keyword>